<evidence type="ECO:0000313" key="5">
    <source>
        <dbReference type="EnsemblMetazoa" id="XP_020899417.1"/>
    </source>
</evidence>
<accession>A0A913X5Y2</accession>
<evidence type="ECO:0000256" key="2">
    <source>
        <dbReference type="ARBA" id="ARBA00005351"/>
    </source>
</evidence>
<dbReference type="GO" id="GO:0045048">
    <property type="term" value="P:protein insertion into ER membrane"/>
    <property type="evidence" value="ECO:0007669"/>
    <property type="project" value="InterPro"/>
</dbReference>
<comment type="similarity">
    <text evidence="2">Belongs to the GET4 family.</text>
</comment>
<dbReference type="OrthoDB" id="10252405at2759"/>
<dbReference type="InterPro" id="IPR011990">
    <property type="entry name" value="TPR-like_helical_dom_sf"/>
</dbReference>
<keyword evidence="3" id="KW-0813">Transport</keyword>
<organism evidence="5 6">
    <name type="scientific">Exaiptasia diaphana</name>
    <name type="common">Tropical sea anemone</name>
    <name type="synonym">Aiptasia pulchella</name>
    <dbReference type="NCBI Taxonomy" id="2652724"/>
    <lineage>
        <taxon>Eukaryota</taxon>
        <taxon>Metazoa</taxon>
        <taxon>Cnidaria</taxon>
        <taxon>Anthozoa</taxon>
        <taxon>Hexacorallia</taxon>
        <taxon>Actiniaria</taxon>
        <taxon>Aiptasiidae</taxon>
        <taxon>Exaiptasia</taxon>
    </lineage>
</organism>
<keyword evidence="4" id="KW-0963">Cytoplasm</keyword>
<proteinExistence type="inferred from homology"/>
<evidence type="ECO:0000313" key="6">
    <source>
        <dbReference type="Proteomes" id="UP000887567"/>
    </source>
</evidence>
<dbReference type="PANTHER" id="PTHR12875">
    <property type="entry name" value="GOLGI TO ER TRAFFIC PROTEIN 4 HOMOLOG"/>
    <property type="match status" value="1"/>
</dbReference>
<evidence type="ECO:0000256" key="4">
    <source>
        <dbReference type="ARBA" id="ARBA00022490"/>
    </source>
</evidence>
<reference evidence="5" key="1">
    <citation type="submission" date="2022-11" db="UniProtKB">
        <authorList>
            <consortium name="EnsemblMetazoa"/>
        </authorList>
    </citation>
    <scope>IDENTIFICATION</scope>
</reference>
<dbReference type="FunFam" id="1.25.40.10:FF:000060">
    <property type="entry name" value="Golgi to ER traffic protein 4 homolog"/>
    <property type="match status" value="1"/>
</dbReference>
<keyword evidence="6" id="KW-1185">Reference proteome</keyword>
<evidence type="ECO:0000256" key="1">
    <source>
        <dbReference type="ARBA" id="ARBA00004514"/>
    </source>
</evidence>
<evidence type="ECO:0000256" key="3">
    <source>
        <dbReference type="ARBA" id="ARBA00022448"/>
    </source>
</evidence>
<evidence type="ECO:0008006" key="7">
    <source>
        <dbReference type="Google" id="ProtNLM"/>
    </source>
</evidence>
<dbReference type="AlphaFoldDB" id="A0A913X5Y2"/>
<name>A0A913X5Y2_EXADI</name>
<dbReference type="GO" id="GO:0071818">
    <property type="term" value="C:BAT3 complex"/>
    <property type="evidence" value="ECO:0007669"/>
    <property type="project" value="TreeGrafter"/>
</dbReference>
<dbReference type="Proteomes" id="UP000887567">
    <property type="component" value="Unplaced"/>
</dbReference>
<dbReference type="PANTHER" id="PTHR12875:SF0">
    <property type="entry name" value="GOLGI TO ER TRAFFIC PROTEIN 4 HOMOLOG"/>
    <property type="match status" value="1"/>
</dbReference>
<dbReference type="EnsemblMetazoa" id="XM_021043758.2">
    <property type="protein sequence ID" value="XP_020899417.1"/>
    <property type="gene ID" value="LOC110238108"/>
</dbReference>
<comment type="subcellular location">
    <subcellularLocation>
        <location evidence="1">Cytoplasm</location>
        <location evidence="1">Cytosol</location>
    </subcellularLocation>
</comment>
<dbReference type="InterPro" id="IPR007317">
    <property type="entry name" value="GET4"/>
</dbReference>
<dbReference type="OMA" id="LMDMMGM"/>
<dbReference type="Gene3D" id="1.25.40.10">
    <property type="entry name" value="Tetratricopeptide repeat domain"/>
    <property type="match status" value="1"/>
</dbReference>
<dbReference type="Pfam" id="PF04190">
    <property type="entry name" value="GET4"/>
    <property type="match status" value="1"/>
</dbReference>
<sequence>MAAGRGSGAQRVLQKLNKSIEEGNYYESHQMIRTLYFRYMSQKKYKDAIELVYNGACLFLKHNQAGSGNDLAMLMIDCFTESNQGIDDDKLQKIKSIFELYNAVDVSDRQEFAMKALGWTKKVDPTQKYGNTELHHVFAKTYWQEKHYSESRYHFLYAHDGLQCAKMLIEFATTRGYPGEQDLFITQTVLQFLCLPNATTASIVFFEYTNLHPDFTGKKPPFPKPLLNFVWLLLLAIQRQKPIDLFTVLCEKYQPTLDRDPCYKTYLDRIAQLFFGLPPPKPTGMQGLMGDLMQSLFGDEDDMLLQGISMPGITMPEGEDLD</sequence>
<dbReference type="KEGG" id="epa:110238108"/>
<dbReference type="GeneID" id="110238108"/>
<protein>
    <recommendedName>
        <fullName evidence="7">Golgi to ER traffic protein 4 homolog</fullName>
    </recommendedName>
</protein>
<dbReference type="RefSeq" id="XP_020899417.1">
    <property type="nucleotide sequence ID" value="XM_021043758.2"/>
</dbReference>